<feature type="domain" description="PRC-barrel" evidence="2">
    <location>
        <begin position="17"/>
        <end position="81"/>
    </location>
</feature>
<dbReference type="GO" id="GO:0019684">
    <property type="term" value="P:photosynthesis, light reaction"/>
    <property type="evidence" value="ECO:0007669"/>
    <property type="project" value="InterPro"/>
</dbReference>
<dbReference type="Gene3D" id="3.90.50.10">
    <property type="entry name" value="Photosynthetic Reaction Center, subunit H, domain 2"/>
    <property type="match status" value="1"/>
</dbReference>
<sequence length="304" mass="33474">MENRSDGFTAIEDRYAGYTVYDNSGSKIGKVDDLFLDENDQPEYFGVKMGFLGTSSTLIPADMATTDEANSTITVSSDKDTVKNGPSFDDDREITPEYEGEIRSYYGLGAATGTDDRGSYGEYYGDEGAEHSGAGTTGSTSAGTVGAGMSMGDTETGEFREHDSNDEGVNQSRGDDLEDRDELRVQRSEEELRAGTREREAGAMRVRKRVRTDRERIEVPVKHEEVSVERVPVSGEATEAQIGEEEVSVPVTEEEVVTDKRAVAKEEVRLRKDVVEDTEVVEDDVRREEIDVEDATERGSGLDR</sequence>
<feature type="compositionally biased region" description="Low complexity" evidence="1">
    <location>
        <begin position="131"/>
        <end position="150"/>
    </location>
</feature>
<dbReference type="Pfam" id="PF09557">
    <property type="entry name" value="DUF2382"/>
    <property type="match status" value="1"/>
</dbReference>
<dbReference type="NCBIfam" id="TIGR02271">
    <property type="entry name" value="YsnF/AvaK domain"/>
    <property type="match status" value="1"/>
</dbReference>
<gene>
    <name evidence="4" type="ORF">GBA63_01540</name>
</gene>
<organism evidence="4 5">
    <name type="scientific">Rubrobacter tropicus</name>
    <dbReference type="NCBI Taxonomy" id="2653851"/>
    <lineage>
        <taxon>Bacteria</taxon>
        <taxon>Bacillati</taxon>
        <taxon>Actinomycetota</taxon>
        <taxon>Rubrobacteria</taxon>
        <taxon>Rubrobacterales</taxon>
        <taxon>Rubrobacteraceae</taxon>
        <taxon>Rubrobacter</taxon>
    </lineage>
</organism>
<dbReference type="AlphaFoldDB" id="A0A6G8Q4N2"/>
<feature type="compositionally biased region" description="Acidic residues" evidence="1">
    <location>
        <begin position="242"/>
        <end position="253"/>
    </location>
</feature>
<dbReference type="InterPro" id="IPR019060">
    <property type="entry name" value="DUF2382"/>
</dbReference>
<proteinExistence type="predicted"/>
<dbReference type="EMBL" id="CP045119">
    <property type="protein sequence ID" value="QIN81454.1"/>
    <property type="molecule type" value="Genomic_DNA"/>
</dbReference>
<feature type="region of interest" description="Disordered" evidence="1">
    <location>
        <begin position="119"/>
        <end position="209"/>
    </location>
</feature>
<dbReference type="PANTHER" id="PTHR38463">
    <property type="entry name" value="STRESS RESPONSE PROTEIN YSNF"/>
    <property type="match status" value="1"/>
</dbReference>
<dbReference type="InterPro" id="IPR014747">
    <property type="entry name" value="Bac_photo_RC_H_C"/>
</dbReference>
<dbReference type="Pfam" id="PF05239">
    <property type="entry name" value="PRC"/>
    <property type="match status" value="1"/>
</dbReference>
<evidence type="ECO:0000313" key="5">
    <source>
        <dbReference type="Proteomes" id="UP000501452"/>
    </source>
</evidence>
<dbReference type="GO" id="GO:0030077">
    <property type="term" value="C:plasma membrane light-harvesting complex"/>
    <property type="evidence" value="ECO:0007669"/>
    <property type="project" value="InterPro"/>
</dbReference>
<evidence type="ECO:0000256" key="1">
    <source>
        <dbReference type="SAM" id="MobiDB-lite"/>
    </source>
</evidence>
<dbReference type="PANTHER" id="PTHR38463:SF1">
    <property type="entry name" value="STRESS RESPONSE PROTEIN YSNF"/>
    <property type="match status" value="1"/>
</dbReference>
<feature type="compositionally biased region" description="Basic and acidic residues" evidence="1">
    <location>
        <begin position="283"/>
        <end position="304"/>
    </location>
</feature>
<accession>A0A6G8Q4N2</accession>
<keyword evidence="5" id="KW-1185">Reference proteome</keyword>
<evidence type="ECO:0000259" key="2">
    <source>
        <dbReference type="Pfam" id="PF05239"/>
    </source>
</evidence>
<dbReference type="KEGG" id="rub:GBA63_01540"/>
<dbReference type="InterPro" id="IPR011033">
    <property type="entry name" value="PRC_barrel-like_sf"/>
</dbReference>
<protein>
    <submittedName>
        <fullName evidence="4">DUF2382 domain-containing protein</fullName>
    </submittedName>
</protein>
<feature type="domain" description="DUF2382" evidence="3">
    <location>
        <begin position="186"/>
        <end position="292"/>
    </location>
</feature>
<dbReference type="InterPro" id="IPR027275">
    <property type="entry name" value="PRC-brl_dom"/>
</dbReference>
<evidence type="ECO:0000259" key="3">
    <source>
        <dbReference type="Pfam" id="PF09557"/>
    </source>
</evidence>
<dbReference type="SUPFAM" id="SSF50346">
    <property type="entry name" value="PRC-barrel domain"/>
    <property type="match status" value="1"/>
</dbReference>
<evidence type="ECO:0000313" key="4">
    <source>
        <dbReference type="EMBL" id="QIN81454.1"/>
    </source>
</evidence>
<dbReference type="Proteomes" id="UP000501452">
    <property type="component" value="Chromosome"/>
</dbReference>
<name>A0A6G8Q4N2_9ACTN</name>
<reference evidence="4 5" key="1">
    <citation type="submission" date="2019-10" db="EMBL/GenBank/DDBJ databases">
        <title>Rubrobacter sp nov SCSIO 52090 isolated from a deep-sea sediment in the South China Sea.</title>
        <authorList>
            <person name="Chen R.W."/>
        </authorList>
    </citation>
    <scope>NUCLEOTIDE SEQUENCE [LARGE SCALE GENOMIC DNA]</scope>
    <source>
        <strain evidence="4 5">SCSIO 52909</strain>
    </source>
</reference>
<dbReference type="RefSeq" id="WP_166172848.1">
    <property type="nucleotide sequence ID" value="NZ_CP045119.1"/>
</dbReference>
<feature type="region of interest" description="Disordered" evidence="1">
    <location>
        <begin position="225"/>
        <end position="253"/>
    </location>
</feature>
<feature type="region of interest" description="Disordered" evidence="1">
    <location>
        <begin position="282"/>
        <end position="304"/>
    </location>
</feature>
<dbReference type="InterPro" id="IPR052967">
    <property type="entry name" value="Stress_Response_Assoc"/>
</dbReference>
<feature type="compositionally biased region" description="Basic and acidic residues" evidence="1">
    <location>
        <begin position="181"/>
        <end position="202"/>
    </location>
</feature>